<proteinExistence type="predicted"/>
<keyword evidence="8 14" id="KW-0902">Two-component regulatory system</keyword>
<keyword evidence="3 14" id="KW-0963">Cytoplasm</keyword>
<evidence type="ECO:0000256" key="4">
    <source>
        <dbReference type="ARBA" id="ARBA00022491"/>
    </source>
</evidence>
<dbReference type="SMART" id="SM00448">
    <property type="entry name" value="REC"/>
    <property type="match status" value="1"/>
</dbReference>
<dbReference type="Pfam" id="PF00072">
    <property type="entry name" value="Response_reg"/>
    <property type="match status" value="1"/>
</dbReference>
<keyword evidence="12 14" id="KW-0804">Transcription</keyword>
<feature type="binding site" evidence="15">
    <location>
        <position position="13"/>
    </location>
    <ligand>
        <name>Ca(2+)</name>
        <dbReference type="ChEBI" id="CHEBI:29108"/>
    </ligand>
</feature>
<keyword evidence="11 14" id="KW-0010">Activator</keyword>
<dbReference type="GO" id="GO:0000160">
    <property type="term" value="P:phosphorelay signal transduction system"/>
    <property type="evidence" value="ECO:0007669"/>
    <property type="project" value="UniProtKB-UniRule"/>
</dbReference>
<evidence type="ECO:0000256" key="11">
    <source>
        <dbReference type="ARBA" id="ARBA00023159"/>
    </source>
</evidence>
<evidence type="ECO:0000313" key="19">
    <source>
        <dbReference type="Proteomes" id="UP000245720"/>
    </source>
</evidence>
<comment type="cofactor">
    <cofactor evidence="14 15">
        <name>Ca(2+)</name>
        <dbReference type="ChEBI" id="CHEBI:29108"/>
    </cofactor>
    <text evidence="14 15">Binds 1 Ca(2+) ion per subunit.</text>
</comment>
<evidence type="ECO:0000259" key="17">
    <source>
        <dbReference type="PROSITE" id="PS50110"/>
    </source>
</evidence>
<keyword evidence="14 15" id="KW-0479">Metal-binding</keyword>
<dbReference type="PROSITE" id="PS50110">
    <property type="entry name" value="RESPONSE_REGULATORY"/>
    <property type="match status" value="1"/>
</dbReference>
<dbReference type="OrthoDB" id="9793299at2"/>
<evidence type="ECO:0000256" key="10">
    <source>
        <dbReference type="ARBA" id="ARBA00023125"/>
    </source>
</evidence>
<gene>
    <name evidence="18" type="ORF">IE37_00282</name>
</gene>
<reference evidence="18 19" key="1">
    <citation type="submission" date="2018-05" db="EMBL/GenBank/DDBJ databases">
        <title>The Hungate 1000. A catalogue of reference genomes from the rumen microbiome.</title>
        <authorList>
            <person name="Kelly W."/>
        </authorList>
    </citation>
    <scope>NUCLEOTIDE SEQUENCE [LARGE SCALE GENOMIC DNA]</scope>
    <source>
        <strain evidence="18 19">SAb67</strain>
    </source>
</reference>
<evidence type="ECO:0000256" key="5">
    <source>
        <dbReference type="ARBA" id="ARBA00022553"/>
    </source>
</evidence>
<organism evidence="18 19">
    <name type="scientific">Ruminococcus flavefaciens</name>
    <dbReference type="NCBI Taxonomy" id="1265"/>
    <lineage>
        <taxon>Bacteria</taxon>
        <taxon>Bacillati</taxon>
        <taxon>Bacillota</taxon>
        <taxon>Clostridia</taxon>
        <taxon>Eubacteriales</taxon>
        <taxon>Oscillospiraceae</taxon>
        <taxon>Ruminococcus</taxon>
    </lineage>
</organism>
<dbReference type="InterPro" id="IPR016032">
    <property type="entry name" value="Sig_transdc_resp-reg_C-effctor"/>
</dbReference>
<dbReference type="Gene3D" id="1.10.10.10">
    <property type="entry name" value="Winged helix-like DNA-binding domain superfamily/Winged helix DNA-binding domain"/>
    <property type="match status" value="1"/>
</dbReference>
<dbReference type="Proteomes" id="UP000245720">
    <property type="component" value="Unassembled WGS sequence"/>
</dbReference>
<sequence length="252" mass="28071">MENERIKVLIGDDSASNGVRVAAKLRDSGMTAYTRRNNGRAILDSILNDKPDVVMAGLTLPDTDALLLIKQVRESLVSVPSFIVVSDIDNSFIERQVIENGASYFLAKPFDIDSIPSIVKSVCRKTVLPNCTDTEILVTDVIQKLGVPAHIKGYHYLRTAILSAVENSRLMECVTKQLYPSVAQKYETTSSRVERAIRHAIEIAWNRGNAEMINDFFGYTVDSYRGRPTNSEFIALVTDRIRLKLKTESTAS</sequence>
<evidence type="ECO:0000256" key="16">
    <source>
        <dbReference type="PROSITE-ProRule" id="PRU00169"/>
    </source>
</evidence>
<evidence type="ECO:0000256" key="2">
    <source>
        <dbReference type="ARBA" id="ARBA00018672"/>
    </source>
</evidence>
<keyword evidence="7 14" id="KW-0749">Sporulation</keyword>
<evidence type="ECO:0000256" key="15">
    <source>
        <dbReference type="PIRSR" id="PIRSR002937-1"/>
    </source>
</evidence>
<evidence type="ECO:0000313" key="18">
    <source>
        <dbReference type="EMBL" id="PWJ15387.1"/>
    </source>
</evidence>
<keyword evidence="9 14" id="KW-0805">Transcription regulation</keyword>
<evidence type="ECO:0000256" key="6">
    <source>
        <dbReference type="ARBA" id="ARBA00022837"/>
    </source>
</evidence>
<name>A0A315YSK0_RUMFL</name>
<comment type="caution">
    <text evidence="18">The sequence shown here is derived from an EMBL/GenBank/DDBJ whole genome shotgun (WGS) entry which is preliminary data.</text>
</comment>
<dbReference type="Pfam" id="PF08769">
    <property type="entry name" value="Spo0A_C"/>
    <property type="match status" value="1"/>
</dbReference>
<dbReference type="CDD" id="cd00156">
    <property type="entry name" value="REC"/>
    <property type="match status" value="1"/>
</dbReference>
<dbReference type="GO" id="GO:0030435">
    <property type="term" value="P:sporulation resulting in formation of a cellular spore"/>
    <property type="evidence" value="ECO:0007669"/>
    <property type="project" value="UniProtKB-UniRule"/>
</dbReference>
<keyword evidence="10 14" id="KW-0238">DNA-binding</keyword>
<dbReference type="InterPro" id="IPR036388">
    <property type="entry name" value="WH-like_DNA-bd_sf"/>
</dbReference>
<protein>
    <recommendedName>
        <fullName evidence="2 14">Stage 0 sporulation protein A homolog</fullName>
    </recommendedName>
</protein>
<dbReference type="Gene3D" id="3.40.50.2300">
    <property type="match status" value="1"/>
</dbReference>
<evidence type="ECO:0000256" key="9">
    <source>
        <dbReference type="ARBA" id="ARBA00023015"/>
    </source>
</evidence>
<comment type="subcellular location">
    <subcellularLocation>
        <location evidence="1 14">Cytoplasm</location>
    </subcellularLocation>
</comment>
<dbReference type="PIRSF" id="PIRSF002937">
    <property type="entry name" value="Res_reg_Spo0A"/>
    <property type="match status" value="1"/>
</dbReference>
<keyword evidence="4 14" id="KW-0678">Repressor</keyword>
<dbReference type="GO" id="GO:0003677">
    <property type="term" value="F:DNA binding"/>
    <property type="evidence" value="ECO:0007669"/>
    <property type="project" value="UniProtKB-KW"/>
</dbReference>
<dbReference type="GO" id="GO:0005509">
    <property type="term" value="F:calcium ion binding"/>
    <property type="evidence" value="ECO:0007669"/>
    <property type="project" value="UniProtKB-UniRule"/>
</dbReference>
<keyword evidence="5" id="KW-0597">Phosphoprotein</keyword>
<dbReference type="SUPFAM" id="SSF46894">
    <property type="entry name" value="C-terminal effector domain of the bipartite response regulators"/>
    <property type="match status" value="1"/>
</dbReference>
<evidence type="ECO:0000256" key="1">
    <source>
        <dbReference type="ARBA" id="ARBA00004496"/>
    </source>
</evidence>
<evidence type="ECO:0000256" key="12">
    <source>
        <dbReference type="ARBA" id="ARBA00023163"/>
    </source>
</evidence>
<dbReference type="NCBIfam" id="TIGR02875">
    <property type="entry name" value="spore_0_A"/>
    <property type="match status" value="1"/>
</dbReference>
<dbReference type="GO" id="GO:0051606">
    <property type="term" value="P:detection of stimulus"/>
    <property type="evidence" value="ECO:0007669"/>
    <property type="project" value="UniProtKB-UniRule"/>
</dbReference>
<feature type="binding site" evidence="15">
    <location>
        <position position="12"/>
    </location>
    <ligand>
        <name>Ca(2+)</name>
        <dbReference type="ChEBI" id="CHEBI:29108"/>
    </ligand>
</feature>
<feature type="domain" description="Response regulatory" evidence="17">
    <location>
        <begin position="7"/>
        <end position="123"/>
    </location>
</feature>
<dbReference type="RefSeq" id="WP_109725189.1">
    <property type="nucleotide sequence ID" value="NZ_QGDI01000001.1"/>
</dbReference>
<evidence type="ECO:0000256" key="13">
    <source>
        <dbReference type="ARBA" id="ARBA00024867"/>
    </source>
</evidence>
<dbReference type="InterPro" id="IPR050595">
    <property type="entry name" value="Bact_response_regulator"/>
</dbReference>
<dbReference type="GO" id="GO:0003700">
    <property type="term" value="F:DNA-binding transcription factor activity"/>
    <property type="evidence" value="ECO:0007669"/>
    <property type="project" value="InterPro"/>
</dbReference>
<dbReference type="InterPro" id="IPR014879">
    <property type="entry name" value="Spo0A_C"/>
</dbReference>
<dbReference type="PANTHER" id="PTHR44591">
    <property type="entry name" value="STRESS RESPONSE REGULATOR PROTEIN 1"/>
    <property type="match status" value="1"/>
</dbReference>
<dbReference type="InterPro" id="IPR011006">
    <property type="entry name" value="CheY-like_superfamily"/>
</dbReference>
<dbReference type="GO" id="GO:0042173">
    <property type="term" value="P:regulation of sporulation resulting in formation of a cellular spore"/>
    <property type="evidence" value="ECO:0007669"/>
    <property type="project" value="InterPro"/>
</dbReference>
<comment type="caution">
    <text evidence="16">Lacks conserved residue(s) required for the propagation of feature annotation.</text>
</comment>
<dbReference type="EMBL" id="QGDI01000001">
    <property type="protein sequence ID" value="PWJ15387.1"/>
    <property type="molecule type" value="Genomic_DNA"/>
</dbReference>
<evidence type="ECO:0000256" key="8">
    <source>
        <dbReference type="ARBA" id="ARBA00023012"/>
    </source>
</evidence>
<dbReference type="PANTHER" id="PTHR44591:SF23">
    <property type="entry name" value="CHEY SUBFAMILY"/>
    <property type="match status" value="1"/>
</dbReference>
<dbReference type="GO" id="GO:0005737">
    <property type="term" value="C:cytoplasm"/>
    <property type="evidence" value="ECO:0007669"/>
    <property type="project" value="UniProtKB-SubCell"/>
</dbReference>
<dbReference type="AlphaFoldDB" id="A0A315YSK0"/>
<accession>A0A315YSK0</accession>
<evidence type="ECO:0000256" key="3">
    <source>
        <dbReference type="ARBA" id="ARBA00022490"/>
    </source>
</evidence>
<evidence type="ECO:0000256" key="7">
    <source>
        <dbReference type="ARBA" id="ARBA00022969"/>
    </source>
</evidence>
<dbReference type="SUPFAM" id="SSF52172">
    <property type="entry name" value="CheY-like"/>
    <property type="match status" value="1"/>
</dbReference>
<keyword evidence="6 14" id="KW-0106">Calcium</keyword>
<dbReference type="InterPro" id="IPR001789">
    <property type="entry name" value="Sig_transdc_resp-reg_receiver"/>
</dbReference>
<dbReference type="InterPro" id="IPR012052">
    <property type="entry name" value="Spore_0_A"/>
</dbReference>
<evidence type="ECO:0000256" key="14">
    <source>
        <dbReference type="PIRNR" id="PIRNR002937"/>
    </source>
</evidence>
<comment type="function">
    <text evidence="13 14">May play the central regulatory role in sporulation. It may be an element of the effector pathway responsible for the activation of sporulation genes in response to nutritional stress. Spo0A may act in concert with spo0H (a sigma factor) to control the expression of some genes that are critical to the sporulation process.</text>
</comment>